<comment type="function">
    <text evidence="1 10">Produces ATP from ADP in the presence of a proton gradient across the membrane. The gamma chain is believed to be important in regulating ATPase activity and the flow of protons through the CF(0) complex.</text>
</comment>
<evidence type="ECO:0000313" key="11">
    <source>
        <dbReference type="EMBL" id="MFD2246923.1"/>
    </source>
</evidence>
<dbReference type="PROSITE" id="PS00153">
    <property type="entry name" value="ATPASE_GAMMA"/>
    <property type="match status" value="1"/>
</dbReference>
<dbReference type="NCBIfam" id="TIGR01146">
    <property type="entry name" value="ATPsyn_F1gamma"/>
    <property type="match status" value="1"/>
</dbReference>
<reference evidence="12" key="1">
    <citation type="journal article" date="2019" name="Int. J. Syst. Evol. Microbiol.">
        <title>The Global Catalogue of Microorganisms (GCM) 10K type strain sequencing project: providing services to taxonomists for standard genome sequencing and annotation.</title>
        <authorList>
            <consortium name="The Broad Institute Genomics Platform"/>
            <consortium name="The Broad Institute Genome Sequencing Center for Infectious Disease"/>
            <person name="Wu L."/>
            <person name="Ma J."/>
        </authorList>
    </citation>
    <scope>NUCLEOTIDE SEQUENCE [LARGE SCALE GENOMIC DNA]</scope>
    <source>
        <strain evidence="12">CGMCC 4.1782</strain>
    </source>
</reference>
<comment type="subcellular location">
    <subcellularLocation>
        <location evidence="10">Cell membrane</location>
        <topology evidence="10">Peripheral membrane protein</topology>
    </subcellularLocation>
    <subcellularLocation>
        <location evidence="2">Membrane</location>
        <topology evidence="2">Peripheral membrane protein</topology>
    </subcellularLocation>
</comment>
<dbReference type="CDD" id="cd12151">
    <property type="entry name" value="F1-ATPase_gamma"/>
    <property type="match status" value="1"/>
</dbReference>
<dbReference type="SUPFAM" id="SSF52943">
    <property type="entry name" value="ATP synthase (F1-ATPase), gamma subunit"/>
    <property type="match status" value="1"/>
</dbReference>
<dbReference type="Gene3D" id="3.40.1380.10">
    <property type="match status" value="1"/>
</dbReference>
<evidence type="ECO:0000256" key="1">
    <source>
        <dbReference type="ARBA" id="ARBA00003456"/>
    </source>
</evidence>
<organism evidence="11 12">
    <name type="scientific">Pontibacter ruber</name>
    <dbReference type="NCBI Taxonomy" id="1343895"/>
    <lineage>
        <taxon>Bacteria</taxon>
        <taxon>Pseudomonadati</taxon>
        <taxon>Bacteroidota</taxon>
        <taxon>Cytophagia</taxon>
        <taxon>Cytophagales</taxon>
        <taxon>Hymenobacteraceae</taxon>
        <taxon>Pontibacter</taxon>
    </lineage>
</organism>
<comment type="caution">
    <text evidence="11">The sequence shown here is derived from an EMBL/GenBank/DDBJ whole genome shotgun (WGS) entry which is preliminary data.</text>
</comment>
<dbReference type="InterPro" id="IPR035968">
    <property type="entry name" value="ATP_synth_F1_ATPase_gsu"/>
</dbReference>
<dbReference type="PANTHER" id="PTHR11693:SF22">
    <property type="entry name" value="ATP SYNTHASE SUBUNIT GAMMA, MITOCHONDRIAL"/>
    <property type="match status" value="1"/>
</dbReference>
<dbReference type="HAMAP" id="MF_00815">
    <property type="entry name" value="ATP_synth_gamma_bact"/>
    <property type="match status" value="1"/>
</dbReference>
<accession>A0ABW5CY01</accession>
<comment type="subunit">
    <text evidence="10">F-type ATPases have 2 components, CF(1) - the catalytic core - and CF(0) - the membrane proton channel. CF(1) has five subunits: alpha(3), beta(3), gamma(1), delta(1), epsilon(1). CF(0) has three main subunits: a, b and c.</text>
</comment>
<keyword evidence="6 10" id="KW-0406">Ion transport</keyword>
<dbReference type="RefSeq" id="WP_250428698.1">
    <property type="nucleotide sequence ID" value="NZ_JALPRR010000001.1"/>
</dbReference>
<keyword evidence="9 10" id="KW-0066">ATP synthesis</keyword>
<evidence type="ECO:0000256" key="7">
    <source>
        <dbReference type="ARBA" id="ARBA00023136"/>
    </source>
</evidence>
<name>A0ABW5CY01_9BACT</name>
<evidence type="ECO:0000256" key="2">
    <source>
        <dbReference type="ARBA" id="ARBA00004170"/>
    </source>
</evidence>
<keyword evidence="7 10" id="KW-0472">Membrane</keyword>
<evidence type="ECO:0000256" key="4">
    <source>
        <dbReference type="ARBA" id="ARBA00022448"/>
    </source>
</evidence>
<keyword evidence="4 10" id="KW-0813">Transport</keyword>
<dbReference type="PANTHER" id="PTHR11693">
    <property type="entry name" value="ATP SYNTHASE GAMMA CHAIN"/>
    <property type="match status" value="1"/>
</dbReference>
<keyword evidence="5 10" id="KW-0375">Hydrogen ion transport</keyword>
<evidence type="ECO:0000313" key="12">
    <source>
        <dbReference type="Proteomes" id="UP001597374"/>
    </source>
</evidence>
<dbReference type="Proteomes" id="UP001597374">
    <property type="component" value="Unassembled WGS sequence"/>
</dbReference>
<dbReference type="InterPro" id="IPR000131">
    <property type="entry name" value="ATP_synth_F1_gsu"/>
</dbReference>
<dbReference type="Pfam" id="PF00231">
    <property type="entry name" value="ATP-synt"/>
    <property type="match status" value="1"/>
</dbReference>
<evidence type="ECO:0000256" key="6">
    <source>
        <dbReference type="ARBA" id="ARBA00023065"/>
    </source>
</evidence>
<evidence type="ECO:0000256" key="5">
    <source>
        <dbReference type="ARBA" id="ARBA00022781"/>
    </source>
</evidence>
<protein>
    <recommendedName>
        <fullName evidence="10">ATP synthase gamma chain</fullName>
    </recommendedName>
    <alternativeName>
        <fullName evidence="10">ATP synthase F1 sector gamma subunit</fullName>
    </alternativeName>
    <alternativeName>
        <fullName evidence="10">F-ATPase gamma subunit</fullName>
    </alternativeName>
</protein>
<proteinExistence type="inferred from homology"/>
<dbReference type="Gene3D" id="1.10.287.80">
    <property type="entry name" value="ATP synthase, gamma subunit, helix hairpin domain"/>
    <property type="match status" value="1"/>
</dbReference>
<evidence type="ECO:0000256" key="8">
    <source>
        <dbReference type="ARBA" id="ARBA00023196"/>
    </source>
</evidence>
<sequence>MASLKEVRSRITSVSSTQQITKAMKMVAAAKLRRAQDNILRMRPYAQRLGGILTNLSTLTEGAVDNPYAVKREVNSVLVIVVTSDRGLAGAFNSNIIKAASALINDKYSSQLAAGRVSVMAIGRKGADAFSKRGIPLVGDYSTIFSNISFDSVRVAAERAMDGFLNGEFDQVEILYNEFKNVATQIVRTEQFLPVEEKPADQMHDSALVAEYTFEPSMEEIVKELIPKSLKIQLYKAVLESNASEHGARMTAMDKATENAGELLKQLKLTYNRTRQAAITKEILEIVGGAEALASE</sequence>
<dbReference type="InterPro" id="IPR023632">
    <property type="entry name" value="ATP_synth_F1_gsu_CS"/>
</dbReference>
<dbReference type="EMBL" id="JBHUIM010000001">
    <property type="protein sequence ID" value="MFD2246923.1"/>
    <property type="molecule type" value="Genomic_DNA"/>
</dbReference>
<dbReference type="PRINTS" id="PR00126">
    <property type="entry name" value="ATPASEGAMMA"/>
</dbReference>
<comment type="similarity">
    <text evidence="3 10">Belongs to the ATPase gamma chain family.</text>
</comment>
<evidence type="ECO:0000256" key="9">
    <source>
        <dbReference type="ARBA" id="ARBA00023310"/>
    </source>
</evidence>
<gene>
    <name evidence="10 11" type="primary">atpG</name>
    <name evidence="11" type="ORF">ACFSKP_11700</name>
</gene>
<keyword evidence="8 10" id="KW-0139">CF(1)</keyword>
<keyword evidence="10" id="KW-1003">Cell membrane</keyword>
<keyword evidence="12" id="KW-1185">Reference proteome</keyword>
<evidence type="ECO:0000256" key="10">
    <source>
        <dbReference type="HAMAP-Rule" id="MF_00815"/>
    </source>
</evidence>
<evidence type="ECO:0000256" key="3">
    <source>
        <dbReference type="ARBA" id="ARBA00007681"/>
    </source>
</evidence>